<sequence length="137" mass="14960">MGGEHSAFRSLVPTSAAALFAGLSRSYASATTGSSNPDTISPVPSEDDSDEEINVHDDDSNDELLLEQQQYHQHQHQQRTNGDLRRRQPQRRRRLSTSSSTNPGDRSHSPTVPSRTSVSPSRGSGAPLQLTTHERTA</sequence>
<feature type="region of interest" description="Disordered" evidence="1">
    <location>
        <begin position="27"/>
        <end position="137"/>
    </location>
</feature>
<organism evidence="2">
    <name type="scientific">Anopheles darlingi</name>
    <name type="common">Mosquito</name>
    <dbReference type="NCBI Taxonomy" id="43151"/>
    <lineage>
        <taxon>Eukaryota</taxon>
        <taxon>Metazoa</taxon>
        <taxon>Ecdysozoa</taxon>
        <taxon>Arthropoda</taxon>
        <taxon>Hexapoda</taxon>
        <taxon>Insecta</taxon>
        <taxon>Pterygota</taxon>
        <taxon>Neoptera</taxon>
        <taxon>Endopterygota</taxon>
        <taxon>Diptera</taxon>
        <taxon>Nematocera</taxon>
        <taxon>Culicoidea</taxon>
        <taxon>Culicidae</taxon>
        <taxon>Anophelinae</taxon>
        <taxon>Anopheles</taxon>
    </lineage>
</organism>
<accession>A0A2M4DQC7</accession>
<reference evidence="2" key="1">
    <citation type="submission" date="2018-01" db="EMBL/GenBank/DDBJ databases">
        <title>An insight into the sialome of Amazonian anophelines.</title>
        <authorList>
            <person name="Ribeiro J.M."/>
            <person name="Scarpassa V."/>
            <person name="Calvo E."/>
        </authorList>
    </citation>
    <scope>NUCLEOTIDE SEQUENCE</scope>
</reference>
<name>A0A2M4DQC7_ANODA</name>
<dbReference type="VEuPathDB" id="VectorBase:ADAR2_001751"/>
<protein>
    <submittedName>
        <fullName evidence="2">Putative secreted protein</fullName>
    </submittedName>
</protein>
<evidence type="ECO:0000313" key="2">
    <source>
        <dbReference type="EMBL" id="MBW79731.1"/>
    </source>
</evidence>
<dbReference type="EMBL" id="GGFL01015553">
    <property type="protein sequence ID" value="MBW79731.1"/>
    <property type="molecule type" value="Transcribed_RNA"/>
</dbReference>
<feature type="compositionally biased region" description="Low complexity" evidence="1">
    <location>
        <begin position="109"/>
        <end position="125"/>
    </location>
</feature>
<proteinExistence type="predicted"/>
<evidence type="ECO:0000256" key="1">
    <source>
        <dbReference type="SAM" id="MobiDB-lite"/>
    </source>
</evidence>
<feature type="compositionally biased region" description="Polar residues" evidence="1">
    <location>
        <begin position="27"/>
        <end position="39"/>
    </location>
</feature>
<dbReference type="VEuPathDB" id="VectorBase:ADAC003665"/>
<dbReference type="AlphaFoldDB" id="A0A2M4DQC7"/>